<dbReference type="Proteomes" id="UP000807306">
    <property type="component" value="Unassembled WGS sequence"/>
</dbReference>
<comment type="caution">
    <text evidence="2">The sequence shown here is derived from an EMBL/GenBank/DDBJ whole genome shotgun (WGS) entry which is preliminary data.</text>
</comment>
<feature type="compositionally biased region" description="Low complexity" evidence="1">
    <location>
        <begin position="185"/>
        <end position="194"/>
    </location>
</feature>
<feature type="region of interest" description="Disordered" evidence="1">
    <location>
        <begin position="235"/>
        <end position="276"/>
    </location>
</feature>
<accession>A0A9P6JPX8</accession>
<feature type="region of interest" description="Disordered" evidence="1">
    <location>
        <begin position="131"/>
        <end position="206"/>
    </location>
</feature>
<protein>
    <submittedName>
        <fullName evidence="2">Uncharacterized protein</fullName>
    </submittedName>
</protein>
<gene>
    <name evidence="2" type="ORF">CPB83DRAFT_854995</name>
</gene>
<organism evidence="2 3">
    <name type="scientific">Crepidotus variabilis</name>
    <dbReference type="NCBI Taxonomy" id="179855"/>
    <lineage>
        <taxon>Eukaryota</taxon>
        <taxon>Fungi</taxon>
        <taxon>Dikarya</taxon>
        <taxon>Basidiomycota</taxon>
        <taxon>Agaricomycotina</taxon>
        <taxon>Agaricomycetes</taxon>
        <taxon>Agaricomycetidae</taxon>
        <taxon>Agaricales</taxon>
        <taxon>Agaricineae</taxon>
        <taxon>Crepidotaceae</taxon>
        <taxon>Crepidotus</taxon>
    </lineage>
</organism>
<name>A0A9P6JPX8_9AGAR</name>
<reference evidence="2" key="1">
    <citation type="submission" date="2020-11" db="EMBL/GenBank/DDBJ databases">
        <authorList>
            <consortium name="DOE Joint Genome Institute"/>
            <person name="Ahrendt S."/>
            <person name="Riley R."/>
            <person name="Andreopoulos W."/>
            <person name="Labutti K."/>
            <person name="Pangilinan J."/>
            <person name="Ruiz-Duenas F.J."/>
            <person name="Barrasa J.M."/>
            <person name="Sanchez-Garcia M."/>
            <person name="Camarero S."/>
            <person name="Miyauchi S."/>
            <person name="Serrano A."/>
            <person name="Linde D."/>
            <person name="Babiker R."/>
            <person name="Drula E."/>
            <person name="Ayuso-Fernandez I."/>
            <person name="Pacheco R."/>
            <person name="Padilla G."/>
            <person name="Ferreira P."/>
            <person name="Barriuso J."/>
            <person name="Kellner H."/>
            <person name="Castanera R."/>
            <person name="Alfaro M."/>
            <person name="Ramirez L."/>
            <person name="Pisabarro A.G."/>
            <person name="Kuo A."/>
            <person name="Tritt A."/>
            <person name="Lipzen A."/>
            <person name="He G."/>
            <person name="Yan M."/>
            <person name="Ng V."/>
            <person name="Cullen D."/>
            <person name="Martin F."/>
            <person name="Rosso M.-N."/>
            <person name="Henrissat B."/>
            <person name="Hibbett D."/>
            <person name="Martinez A.T."/>
            <person name="Grigoriev I.V."/>
        </authorList>
    </citation>
    <scope>NUCLEOTIDE SEQUENCE</scope>
    <source>
        <strain evidence="2">CBS 506.95</strain>
    </source>
</reference>
<feature type="region of interest" description="Disordered" evidence="1">
    <location>
        <begin position="1"/>
        <end position="25"/>
    </location>
</feature>
<keyword evidence="3" id="KW-1185">Reference proteome</keyword>
<feature type="compositionally biased region" description="Polar residues" evidence="1">
    <location>
        <begin position="131"/>
        <end position="157"/>
    </location>
</feature>
<evidence type="ECO:0000313" key="2">
    <source>
        <dbReference type="EMBL" id="KAF9528154.1"/>
    </source>
</evidence>
<proteinExistence type="predicted"/>
<dbReference type="EMBL" id="MU157855">
    <property type="protein sequence ID" value="KAF9528154.1"/>
    <property type="molecule type" value="Genomic_DNA"/>
</dbReference>
<feature type="compositionally biased region" description="Low complexity" evidence="1">
    <location>
        <begin position="14"/>
        <end position="23"/>
    </location>
</feature>
<evidence type="ECO:0000256" key="1">
    <source>
        <dbReference type="SAM" id="MobiDB-lite"/>
    </source>
</evidence>
<feature type="compositionally biased region" description="Basic and acidic residues" evidence="1">
    <location>
        <begin position="245"/>
        <end position="264"/>
    </location>
</feature>
<dbReference type="AlphaFoldDB" id="A0A9P6JPX8"/>
<evidence type="ECO:0000313" key="3">
    <source>
        <dbReference type="Proteomes" id="UP000807306"/>
    </source>
</evidence>
<sequence>MPHSRPRPILKALPSPTMTSTSPLPFASSTHVYPQDSPHVHFPPTPTMTQTAITHSSFMYDRKPIMVLPNSCALPERGERELDIVSPIGSDHGDAKAWPGRCSTQSKLKGGYFHPSAYEAAEYEAQDQLPSSSSLLFDQEGSLPSTPAQQYTPSSSFFKRRSESPARKPQSTPHSRLVPPPLVFDSSESSDCSELGSPPEIPNQPNFSVAFTHPYHFAQHIPDVNLNFLNPLETSPRFKRRPTHDRKTSETDREGFRLPKEGKTKPRTRNCSTSPLERTRKAAANVACVGFSTSFSDPALEGCLGGF</sequence>
<dbReference type="OrthoDB" id="3204502at2759"/>